<comment type="caution">
    <text evidence="2">The sequence shown here is derived from an EMBL/GenBank/DDBJ whole genome shotgun (WGS) entry which is preliminary data.</text>
</comment>
<protein>
    <submittedName>
        <fullName evidence="2">Uncharacterized protein</fullName>
    </submittedName>
</protein>
<name>A0A0V0R7Z0_PSEPJ</name>
<keyword evidence="3" id="KW-1185">Reference proteome</keyword>
<dbReference type="InParanoid" id="A0A0V0R7Z0"/>
<dbReference type="EMBL" id="LDAU01000025">
    <property type="protein sequence ID" value="KRX10606.1"/>
    <property type="molecule type" value="Genomic_DNA"/>
</dbReference>
<gene>
    <name evidence="2" type="ORF">PPERSA_05426</name>
</gene>
<feature type="compositionally biased region" description="Polar residues" evidence="1">
    <location>
        <begin position="199"/>
        <end position="209"/>
    </location>
</feature>
<feature type="region of interest" description="Disordered" evidence="1">
    <location>
        <begin position="169"/>
        <end position="209"/>
    </location>
</feature>
<evidence type="ECO:0000256" key="1">
    <source>
        <dbReference type="SAM" id="MobiDB-lite"/>
    </source>
</evidence>
<proteinExistence type="predicted"/>
<sequence length="209" mass="23847">MYLGPTIFQQSNSLTKNKSVQHFGTQLSTIVTGQNDANIIRTFSIFTYKYDASSFCYQTFDSSSLQNSTQFSFQNLQFGLFSDSKMWISFEKYSSQETLIILADPQNCTLITNSSGANQYYSTGFQQAKVFETVGEQGEAYLHFLGNSMSNPNNSTYYEVQTIQLNFDNSNQDQDQDQDEDQDQDGESDIIYQLHRSTRSSTSDFKLKQ</sequence>
<reference evidence="2 3" key="1">
    <citation type="journal article" date="2015" name="Sci. Rep.">
        <title>Genome of the facultative scuticociliatosis pathogen Pseudocohnilembus persalinus provides insight into its virulence through horizontal gene transfer.</title>
        <authorList>
            <person name="Xiong J."/>
            <person name="Wang G."/>
            <person name="Cheng J."/>
            <person name="Tian M."/>
            <person name="Pan X."/>
            <person name="Warren A."/>
            <person name="Jiang C."/>
            <person name="Yuan D."/>
            <person name="Miao W."/>
        </authorList>
    </citation>
    <scope>NUCLEOTIDE SEQUENCE [LARGE SCALE GENOMIC DNA]</scope>
    <source>
        <strain evidence="2">36N120E</strain>
    </source>
</reference>
<organism evidence="2 3">
    <name type="scientific">Pseudocohnilembus persalinus</name>
    <name type="common">Ciliate</name>
    <dbReference type="NCBI Taxonomy" id="266149"/>
    <lineage>
        <taxon>Eukaryota</taxon>
        <taxon>Sar</taxon>
        <taxon>Alveolata</taxon>
        <taxon>Ciliophora</taxon>
        <taxon>Intramacronucleata</taxon>
        <taxon>Oligohymenophorea</taxon>
        <taxon>Scuticociliatia</taxon>
        <taxon>Philasterida</taxon>
        <taxon>Pseudocohnilembidae</taxon>
        <taxon>Pseudocohnilembus</taxon>
    </lineage>
</organism>
<feature type="compositionally biased region" description="Acidic residues" evidence="1">
    <location>
        <begin position="174"/>
        <end position="188"/>
    </location>
</feature>
<accession>A0A0V0R7Z0</accession>
<evidence type="ECO:0000313" key="2">
    <source>
        <dbReference type="EMBL" id="KRX10606.1"/>
    </source>
</evidence>
<dbReference type="Proteomes" id="UP000054937">
    <property type="component" value="Unassembled WGS sequence"/>
</dbReference>
<dbReference type="AlphaFoldDB" id="A0A0V0R7Z0"/>
<evidence type="ECO:0000313" key="3">
    <source>
        <dbReference type="Proteomes" id="UP000054937"/>
    </source>
</evidence>